<feature type="compositionally biased region" description="Polar residues" evidence="1">
    <location>
        <begin position="71"/>
        <end position="85"/>
    </location>
</feature>
<proteinExistence type="predicted"/>
<dbReference type="EMBL" id="ON746521">
    <property type="protein sequence ID" value="UYL95555.1"/>
    <property type="molecule type" value="Viral_cRNA"/>
</dbReference>
<name>A0A9E8AD93_9RHAB</name>
<feature type="region of interest" description="Disordered" evidence="1">
    <location>
        <begin position="24"/>
        <end position="94"/>
    </location>
</feature>
<accession>A0A9E8AD93</accession>
<protein>
    <submittedName>
        <fullName evidence="2">Uncharacterized protein</fullName>
    </submittedName>
</protein>
<evidence type="ECO:0000313" key="2">
    <source>
        <dbReference type="EMBL" id="UYL95555.1"/>
    </source>
</evidence>
<evidence type="ECO:0000256" key="1">
    <source>
        <dbReference type="SAM" id="MobiDB-lite"/>
    </source>
</evidence>
<organism evidence="2">
    <name type="scientific">Guyuan Rhabd tick virus 1</name>
    <dbReference type="NCBI Taxonomy" id="2972323"/>
    <lineage>
        <taxon>Viruses</taxon>
        <taxon>Riboviria</taxon>
        <taxon>Orthornavirae</taxon>
        <taxon>Negarnaviricota</taxon>
        <taxon>Haploviricotina</taxon>
        <taxon>Monjiviricetes</taxon>
        <taxon>Mononegavirales</taxon>
        <taxon>Rhabdoviridae</taxon>
        <taxon>Alpharhabdovirinae</taxon>
        <taxon>Alpharicinrhavirus</taxon>
        <taxon>Alpharicinrhavirus ningxia</taxon>
    </lineage>
</organism>
<sequence>MKKISNFPSCGRSCHFPRSKSLLALVKNRSPNRRRTGTGQSPQRRSPRPSRPSSGRRSDPRKGRRGGAQAPTLSGRTPLRTSQSRGMMKQSRRPLFPQLGRLFWTW</sequence>
<reference evidence="2" key="1">
    <citation type="submission" date="2022-05" db="EMBL/GenBank/DDBJ databases">
        <authorList>
            <person name="Cao W."/>
            <person name="Jia N."/>
            <person name="Lam T.T.-Y."/>
            <person name="Ni X."/>
            <person name="Liu J."/>
        </authorList>
    </citation>
    <scope>NUCLEOTIDE SEQUENCE</scope>
    <source>
        <strain evidence="2">TIGMIC 3</strain>
    </source>
</reference>